<dbReference type="STRING" id="520767.ATZ99_18200"/>
<evidence type="ECO:0000256" key="1">
    <source>
        <dbReference type="SAM" id="Phobius"/>
    </source>
</evidence>
<dbReference type="RefSeq" id="WP_157074747.1">
    <property type="nucleotide sequence ID" value="NZ_LOHZ01000040.1"/>
</dbReference>
<evidence type="ECO:0000313" key="3">
    <source>
        <dbReference type="Proteomes" id="UP000075737"/>
    </source>
</evidence>
<evidence type="ECO:0000313" key="2">
    <source>
        <dbReference type="EMBL" id="KYO64762.1"/>
    </source>
</evidence>
<accession>A0A161PVQ5</accession>
<proteinExistence type="predicted"/>
<keyword evidence="1" id="KW-1133">Transmembrane helix</keyword>
<keyword evidence="1" id="KW-0812">Transmembrane</keyword>
<name>A0A161PVQ5_9FIRM</name>
<feature type="transmembrane region" description="Helical" evidence="1">
    <location>
        <begin position="17"/>
        <end position="36"/>
    </location>
</feature>
<comment type="caution">
    <text evidence="2">The sequence shown here is derived from an EMBL/GenBank/DDBJ whole genome shotgun (WGS) entry which is preliminary data.</text>
</comment>
<sequence length="46" mass="5287">MEDTGKEKNKSRNPNPFMLFLILILLLKSFETAGFLRKTVKMEGSL</sequence>
<organism evidence="2 3">
    <name type="scientific">Thermovenabulum gondwanense</name>
    <dbReference type="NCBI Taxonomy" id="520767"/>
    <lineage>
        <taxon>Bacteria</taxon>
        <taxon>Bacillati</taxon>
        <taxon>Bacillota</taxon>
        <taxon>Clostridia</taxon>
        <taxon>Thermosediminibacterales</taxon>
        <taxon>Thermosediminibacteraceae</taxon>
        <taxon>Thermovenabulum</taxon>
    </lineage>
</organism>
<dbReference type="Proteomes" id="UP000075737">
    <property type="component" value="Unassembled WGS sequence"/>
</dbReference>
<dbReference type="AlphaFoldDB" id="A0A161PVQ5"/>
<reference evidence="2 3" key="1">
    <citation type="submission" date="2015-12" db="EMBL/GenBank/DDBJ databases">
        <title>Draft genome of Thermovenabulum gondwanense isolated from a red thermophilic microbial mat colonisisng an outflow channel of a bore well.</title>
        <authorList>
            <person name="Patel B.K."/>
        </authorList>
    </citation>
    <scope>NUCLEOTIDE SEQUENCE [LARGE SCALE GENOMIC DNA]</scope>
    <source>
        <strain evidence="2 3">R270</strain>
    </source>
</reference>
<gene>
    <name evidence="2" type="ORF">ATZ99_18200</name>
</gene>
<protein>
    <submittedName>
        <fullName evidence="2">Uncharacterized protein</fullName>
    </submittedName>
</protein>
<dbReference type="EMBL" id="LOHZ01000040">
    <property type="protein sequence ID" value="KYO64762.1"/>
    <property type="molecule type" value="Genomic_DNA"/>
</dbReference>
<keyword evidence="3" id="KW-1185">Reference proteome</keyword>
<keyword evidence="1" id="KW-0472">Membrane</keyword>